<reference evidence="7" key="1">
    <citation type="submission" date="2020-09" db="EMBL/GenBank/DDBJ databases">
        <title>A novel bacterium of genus Paenibacillus, isolated from South China Sea.</title>
        <authorList>
            <person name="Huang H."/>
            <person name="Mo K."/>
            <person name="Hu Y."/>
        </authorList>
    </citation>
    <scope>NUCLEOTIDE SEQUENCE</scope>
    <source>
        <strain evidence="7">IB182363</strain>
    </source>
</reference>
<dbReference type="InterPro" id="IPR006061">
    <property type="entry name" value="SBP_1_CS"/>
</dbReference>
<dbReference type="PROSITE" id="PS01037">
    <property type="entry name" value="SBP_BACTERIAL_1"/>
    <property type="match status" value="1"/>
</dbReference>
<accession>A0A927CHC9</accession>
<evidence type="ECO:0000256" key="1">
    <source>
        <dbReference type="ARBA" id="ARBA00004196"/>
    </source>
</evidence>
<keyword evidence="4 6" id="KW-0732">Signal</keyword>
<feature type="signal peptide" evidence="6">
    <location>
        <begin position="1"/>
        <end position="18"/>
    </location>
</feature>
<proteinExistence type="inferred from homology"/>
<dbReference type="PANTHER" id="PTHR43649:SF31">
    <property type="entry name" value="SN-GLYCEROL-3-PHOSPHATE-BINDING PERIPLASMIC PROTEIN UGPB"/>
    <property type="match status" value="1"/>
</dbReference>
<evidence type="ECO:0000256" key="4">
    <source>
        <dbReference type="ARBA" id="ARBA00022729"/>
    </source>
</evidence>
<comment type="caution">
    <text evidence="7">The sequence shown here is derived from an EMBL/GenBank/DDBJ whole genome shotgun (WGS) entry which is preliminary data.</text>
</comment>
<evidence type="ECO:0000313" key="7">
    <source>
        <dbReference type="EMBL" id="MBD2866633.1"/>
    </source>
</evidence>
<organism evidence="7 8">
    <name type="scientific">Paenibacillus oceani</name>
    <dbReference type="NCBI Taxonomy" id="2772510"/>
    <lineage>
        <taxon>Bacteria</taxon>
        <taxon>Bacillati</taxon>
        <taxon>Bacillota</taxon>
        <taxon>Bacilli</taxon>
        <taxon>Bacillales</taxon>
        <taxon>Paenibacillaceae</taxon>
        <taxon>Paenibacillus</taxon>
    </lineage>
</organism>
<evidence type="ECO:0000256" key="3">
    <source>
        <dbReference type="ARBA" id="ARBA00022448"/>
    </source>
</evidence>
<dbReference type="Proteomes" id="UP000639396">
    <property type="component" value="Unassembled WGS sequence"/>
</dbReference>
<keyword evidence="3" id="KW-0813">Transport</keyword>
<protein>
    <submittedName>
        <fullName evidence="7">Extracellular solute-binding protein</fullName>
    </submittedName>
</protein>
<feature type="chain" id="PRO_5038394891" evidence="6">
    <location>
        <begin position="19"/>
        <end position="435"/>
    </location>
</feature>
<dbReference type="PROSITE" id="PS51257">
    <property type="entry name" value="PROKAR_LIPOPROTEIN"/>
    <property type="match status" value="1"/>
</dbReference>
<evidence type="ECO:0000256" key="5">
    <source>
        <dbReference type="ARBA" id="ARBA00022764"/>
    </source>
</evidence>
<dbReference type="Pfam" id="PF13416">
    <property type="entry name" value="SBP_bac_8"/>
    <property type="match status" value="1"/>
</dbReference>
<evidence type="ECO:0000313" key="8">
    <source>
        <dbReference type="Proteomes" id="UP000639396"/>
    </source>
</evidence>
<comment type="similarity">
    <text evidence="2">Belongs to the bacterial solute-binding protein 1 family.</text>
</comment>
<dbReference type="InterPro" id="IPR050490">
    <property type="entry name" value="Bact_solute-bd_prot1"/>
</dbReference>
<dbReference type="RefSeq" id="WP_190932248.1">
    <property type="nucleotide sequence ID" value="NZ_JACXJA010000064.1"/>
</dbReference>
<dbReference type="EMBL" id="JACXJA010000064">
    <property type="protein sequence ID" value="MBD2866633.1"/>
    <property type="molecule type" value="Genomic_DNA"/>
</dbReference>
<gene>
    <name evidence="7" type="ORF">IDH45_32165</name>
</gene>
<keyword evidence="5" id="KW-0574">Periplasm</keyword>
<sequence>MRGRKAFVLGLILAAALAGCGKETALPDAKTAAQPVNEPVTLKIYDYQAGINDRELQAYIVKPIQAKFPHISFELLTAKSPEDLAASGIVPDLVATSNVYVKYMLDLGFGEDMQSMVKASGLNLNRIEPEALNELNKFGTKGELFGLPLSMNYGVMLYNKEIFDKLGVPYPKDEMTWSQTLELAKRVTRTEGGIRYVGVSMGAPQGLLRQYSLPVVDEKLERSAVTSEGFKTIFNSLRQLYDMNGYLGPNKEFNYGFNEFAKDQTLAMNPNWIAATTDTLAQMEKEGRSFKWDMVSYPAFDDRPKLGRQIDFHLFMVPPASKNKTAAYEVIRTLLSDEAQVAMNKAGRLTVLKDTAMKQNYAADLNVYEGKNLAGIFKVSPAPAPMSTNYDTKIYSFLQESNKEMAQNNMDVNTALRLADEKANKHIQEMKQQGK</sequence>
<name>A0A927CHC9_9BACL</name>
<dbReference type="PANTHER" id="PTHR43649">
    <property type="entry name" value="ARABINOSE-BINDING PROTEIN-RELATED"/>
    <property type="match status" value="1"/>
</dbReference>
<dbReference type="Gene3D" id="3.40.190.10">
    <property type="entry name" value="Periplasmic binding protein-like II"/>
    <property type="match status" value="1"/>
</dbReference>
<dbReference type="GO" id="GO:0030313">
    <property type="term" value="C:cell envelope"/>
    <property type="evidence" value="ECO:0007669"/>
    <property type="project" value="UniProtKB-SubCell"/>
</dbReference>
<dbReference type="GO" id="GO:0055085">
    <property type="term" value="P:transmembrane transport"/>
    <property type="evidence" value="ECO:0007669"/>
    <property type="project" value="InterPro"/>
</dbReference>
<dbReference type="AlphaFoldDB" id="A0A927CHC9"/>
<keyword evidence="8" id="KW-1185">Reference proteome</keyword>
<comment type="subcellular location">
    <subcellularLocation>
        <location evidence="1">Cell envelope</location>
    </subcellularLocation>
</comment>
<evidence type="ECO:0000256" key="6">
    <source>
        <dbReference type="SAM" id="SignalP"/>
    </source>
</evidence>
<evidence type="ECO:0000256" key="2">
    <source>
        <dbReference type="ARBA" id="ARBA00008520"/>
    </source>
</evidence>
<dbReference type="SUPFAM" id="SSF53850">
    <property type="entry name" value="Periplasmic binding protein-like II"/>
    <property type="match status" value="1"/>
</dbReference>
<dbReference type="InterPro" id="IPR006059">
    <property type="entry name" value="SBP"/>
</dbReference>